<sequence length="352" mass="41108">MKQAIVITNVDSLLGYALAYRFLEDWNRSNDKDKTEFRLACCKNEGLHDLERLGGQIYEMGDYGDEDAMHHLMKNVIYVLFVPTNTQNRMKEGEAVLKSAHKEKVDYLAMFSFLGLDGLEGLEENKMKHLNQMLQLEKKVPEHFDKKSYCIIQSAIWSQFFYFFGPMIEDNNEIRLTVHKKAKWGTIDLGDLVDAVYNLSDPSGVEQTGKESLGQLYVSNLKKKNCTLFQFTPRHNFSAEQLVHDASQGLEREDMTYEKTDASRLKDYLRGIQNDNRFRERPHHHTVDRPYTFPLGRYLKKGVIETLMEYLDFIDKGKADIETNQLADALGRDPQDVRHFFKDNRDQFRHLR</sequence>
<keyword evidence="2" id="KW-1185">Reference proteome</keyword>
<accession>A0A8H7QTD4</accession>
<evidence type="ECO:0008006" key="3">
    <source>
        <dbReference type="Google" id="ProtNLM"/>
    </source>
</evidence>
<evidence type="ECO:0000313" key="2">
    <source>
        <dbReference type="Proteomes" id="UP000603453"/>
    </source>
</evidence>
<dbReference type="Proteomes" id="UP000603453">
    <property type="component" value="Unassembled WGS sequence"/>
</dbReference>
<gene>
    <name evidence="1" type="ORF">INT47_009000</name>
</gene>
<dbReference type="OrthoDB" id="10254221at2759"/>
<dbReference type="Gene3D" id="3.40.50.720">
    <property type="entry name" value="NAD(P)-binding Rossmann-like Domain"/>
    <property type="match status" value="1"/>
</dbReference>
<dbReference type="EMBL" id="JAEPRD010000111">
    <property type="protein sequence ID" value="KAG2198423.1"/>
    <property type="molecule type" value="Genomic_DNA"/>
</dbReference>
<evidence type="ECO:0000313" key="1">
    <source>
        <dbReference type="EMBL" id="KAG2198423.1"/>
    </source>
</evidence>
<organism evidence="1 2">
    <name type="scientific">Mucor saturninus</name>
    <dbReference type="NCBI Taxonomy" id="64648"/>
    <lineage>
        <taxon>Eukaryota</taxon>
        <taxon>Fungi</taxon>
        <taxon>Fungi incertae sedis</taxon>
        <taxon>Mucoromycota</taxon>
        <taxon>Mucoromycotina</taxon>
        <taxon>Mucoromycetes</taxon>
        <taxon>Mucorales</taxon>
        <taxon>Mucorineae</taxon>
        <taxon>Mucoraceae</taxon>
        <taxon>Mucor</taxon>
    </lineage>
</organism>
<protein>
    <recommendedName>
        <fullName evidence="3">NmrA-like domain-containing protein</fullName>
    </recommendedName>
</protein>
<dbReference type="AlphaFoldDB" id="A0A8H7QTD4"/>
<name>A0A8H7QTD4_9FUNG</name>
<comment type="caution">
    <text evidence="1">The sequence shown here is derived from an EMBL/GenBank/DDBJ whole genome shotgun (WGS) entry which is preliminary data.</text>
</comment>
<proteinExistence type="predicted"/>
<reference evidence="1" key="1">
    <citation type="submission" date="2020-12" db="EMBL/GenBank/DDBJ databases">
        <title>Metabolic potential, ecology and presence of endohyphal bacteria is reflected in genomic diversity of Mucoromycotina.</title>
        <authorList>
            <person name="Muszewska A."/>
            <person name="Okrasinska A."/>
            <person name="Steczkiewicz K."/>
            <person name="Drgas O."/>
            <person name="Orlowska M."/>
            <person name="Perlinska-Lenart U."/>
            <person name="Aleksandrzak-Piekarczyk T."/>
            <person name="Szatraj K."/>
            <person name="Zielenkiewicz U."/>
            <person name="Pilsyk S."/>
            <person name="Malc E."/>
            <person name="Mieczkowski P."/>
            <person name="Kruszewska J.S."/>
            <person name="Biernat P."/>
            <person name="Pawlowska J."/>
        </authorList>
    </citation>
    <scope>NUCLEOTIDE SEQUENCE</scope>
    <source>
        <strain evidence="1">WA0000017839</strain>
    </source>
</reference>